<dbReference type="SUPFAM" id="SSF101386">
    <property type="entry name" value="all-alpha NTP pyrophosphatases"/>
    <property type="match status" value="1"/>
</dbReference>
<dbReference type="KEGG" id="sste:SAMEA4384403_0770"/>
<dbReference type="NCBIfam" id="TIGR03188">
    <property type="entry name" value="histidine_hisI"/>
    <property type="match status" value="1"/>
</dbReference>
<comment type="pathway">
    <text evidence="5 15">Amino-acid biosynthesis; L-histidine biosynthesis; L-histidine from 5-phospho-alpha-D-ribose 1-diphosphate: step 2/9.</text>
</comment>
<dbReference type="Gene3D" id="3.10.20.810">
    <property type="entry name" value="Phosphoribosyl-AMP cyclohydrolase"/>
    <property type="match status" value="1"/>
</dbReference>
<dbReference type="InterPro" id="IPR021130">
    <property type="entry name" value="PRib-ATP_PPHydrolase-like"/>
</dbReference>
<keyword evidence="13 15" id="KW-0368">Histidine biosynthesis</keyword>
<comment type="similarity">
    <text evidence="6 15">In the C-terminal section; belongs to the PRA-PH family.</text>
</comment>
<dbReference type="InterPro" id="IPR038019">
    <property type="entry name" value="PRib_AMP_CycHydrolase_sf"/>
</dbReference>
<dbReference type="RefSeq" id="WP_095086974.1">
    <property type="nucleotide sequence ID" value="NZ_BMDM01000006.1"/>
</dbReference>
<gene>
    <name evidence="15 17" type="primary">hisIE</name>
    <name evidence="15" type="synonym">hisI</name>
    <name evidence="17" type="ORF">SAMEA4384403_00770</name>
</gene>
<evidence type="ECO:0000256" key="3">
    <source>
        <dbReference type="ARBA" id="ARBA00004496"/>
    </source>
</evidence>
<keyword evidence="18" id="KW-1185">Reference proteome</keyword>
<feature type="domain" description="Phosphoribosyl-AMP cyclohydrolase" evidence="16">
    <location>
        <begin position="27"/>
        <end position="100"/>
    </location>
</feature>
<dbReference type="NCBIfam" id="NF000768">
    <property type="entry name" value="PRK00051.1"/>
    <property type="match status" value="1"/>
</dbReference>
<evidence type="ECO:0000256" key="8">
    <source>
        <dbReference type="ARBA" id="ARBA00022490"/>
    </source>
</evidence>
<dbReference type="NCBIfam" id="NF002747">
    <property type="entry name" value="PRK02759.1"/>
    <property type="match status" value="1"/>
</dbReference>
<dbReference type="GO" id="GO:0004635">
    <property type="term" value="F:phosphoribosyl-AMP cyclohydrolase activity"/>
    <property type="evidence" value="ECO:0007669"/>
    <property type="project" value="UniProtKB-UniRule"/>
</dbReference>
<evidence type="ECO:0000256" key="9">
    <source>
        <dbReference type="ARBA" id="ARBA00022605"/>
    </source>
</evidence>
<dbReference type="EMBL" id="LT906462">
    <property type="protein sequence ID" value="SNV61782.1"/>
    <property type="molecule type" value="Genomic_DNA"/>
</dbReference>
<evidence type="ECO:0000256" key="6">
    <source>
        <dbReference type="ARBA" id="ARBA00007731"/>
    </source>
</evidence>
<evidence type="ECO:0000256" key="5">
    <source>
        <dbReference type="ARBA" id="ARBA00005204"/>
    </source>
</evidence>
<comment type="subcellular location">
    <subcellularLocation>
        <location evidence="3 15">Cytoplasm</location>
    </subcellularLocation>
</comment>
<accession>A0A239YSP4</accession>
<dbReference type="OrthoDB" id="9795769at2"/>
<evidence type="ECO:0000256" key="15">
    <source>
        <dbReference type="HAMAP-Rule" id="MF_01019"/>
    </source>
</evidence>
<dbReference type="InterPro" id="IPR008179">
    <property type="entry name" value="HisE"/>
</dbReference>
<dbReference type="EC" id="3.6.1.31" evidence="15"/>
<dbReference type="CDD" id="cd11534">
    <property type="entry name" value="NTP-PPase_HisIE_like"/>
    <property type="match status" value="1"/>
</dbReference>
<evidence type="ECO:0000259" key="16">
    <source>
        <dbReference type="Pfam" id="PF01502"/>
    </source>
</evidence>
<keyword evidence="8 15" id="KW-0963">Cytoplasm</keyword>
<organism evidence="17 18">
    <name type="scientific">Mammaliicoccus stepanovicii</name>
    <dbReference type="NCBI Taxonomy" id="643214"/>
    <lineage>
        <taxon>Bacteria</taxon>
        <taxon>Bacillati</taxon>
        <taxon>Bacillota</taxon>
        <taxon>Bacilli</taxon>
        <taxon>Bacillales</taxon>
        <taxon>Staphylococcaceae</taxon>
        <taxon>Mammaliicoccus</taxon>
    </lineage>
</organism>
<keyword evidence="12 15" id="KW-0067">ATP-binding</keyword>
<name>A0A239YSP4_9STAP</name>
<dbReference type="HAMAP" id="MF_01020">
    <property type="entry name" value="HisE"/>
    <property type="match status" value="1"/>
</dbReference>
<reference evidence="17 18" key="1">
    <citation type="submission" date="2017-06" db="EMBL/GenBank/DDBJ databases">
        <authorList>
            <consortium name="Pathogen Informatics"/>
        </authorList>
    </citation>
    <scope>NUCLEOTIDE SEQUENCE [LARGE SCALE GENOMIC DNA]</scope>
    <source>
        <strain evidence="17 18">NCTC13839</strain>
    </source>
</reference>
<evidence type="ECO:0000256" key="2">
    <source>
        <dbReference type="ARBA" id="ARBA00001460"/>
    </source>
</evidence>
<dbReference type="HAMAP" id="MF_01019">
    <property type="entry name" value="HisIE"/>
    <property type="match status" value="1"/>
</dbReference>
<evidence type="ECO:0000313" key="17">
    <source>
        <dbReference type="EMBL" id="SNV61782.1"/>
    </source>
</evidence>
<keyword evidence="11 15" id="KW-0378">Hydrolase</keyword>
<dbReference type="PANTHER" id="PTHR42945">
    <property type="entry name" value="HISTIDINE BIOSYNTHESIS BIFUNCTIONAL PROTEIN"/>
    <property type="match status" value="1"/>
</dbReference>
<dbReference type="FunFam" id="3.10.20.810:FF:000001">
    <property type="entry name" value="Histidine biosynthesis bifunctional protein HisIE"/>
    <property type="match status" value="1"/>
</dbReference>
<keyword evidence="9 15" id="KW-0028">Amino-acid biosynthesis</keyword>
<dbReference type="EC" id="3.5.4.19" evidence="15"/>
<dbReference type="InterPro" id="IPR002496">
    <property type="entry name" value="PRib_AMP_CycHydrolase_dom"/>
</dbReference>
<evidence type="ECO:0000256" key="1">
    <source>
        <dbReference type="ARBA" id="ARBA00000024"/>
    </source>
</evidence>
<evidence type="ECO:0000313" key="18">
    <source>
        <dbReference type="Proteomes" id="UP000242084"/>
    </source>
</evidence>
<evidence type="ECO:0000256" key="4">
    <source>
        <dbReference type="ARBA" id="ARBA00005169"/>
    </source>
</evidence>
<protein>
    <recommendedName>
        <fullName evidence="15">Histidine biosynthesis bifunctional protein HisIE</fullName>
    </recommendedName>
    <domain>
        <recommendedName>
            <fullName evidence="15">Phosphoribosyl-AMP cyclohydrolase</fullName>
            <shortName evidence="15">PRA-CH</shortName>
            <ecNumber evidence="15">3.5.4.19</ecNumber>
        </recommendedName>
    </domain>
    <domain>
        <recommendedName>
            <fullName evidence="15">Phosphoribosyl-ATP pyrophosphatase</fullName>
            <shortName evidence="15">PRA-PH</shortName>
            <ecNumber evidence="15">3.6.1.31</ecNumber>
        </recommendedName>
    </domain>
</protein>
<comment type="catalytic activity">
    <reaction evidence="1 15">
        <text>1-(5-phospho-beta-D-ribosyl)-5'-AMP + H2O = 1-(5-phospho-beta-D-ribosyl)-5-[(5-phospho-beta-D-ribosylamino)methylideneamino]imidazole-4-carboxamide</text>
        <dbReference type="Rhea" id="RHEA:20049"/>
        <dbReference type="ChEBI" id="CHEBI:15377"/>
        <dbReference type="ChEBI" id="CHEBI:58435"/>
        <dbReference type="ChEBI" id="CHEBI:59457"/>
        <dbReference type="EC" id="3.5.4.19"/>
    </reaction>
</comment>
<dbReference type="GO" id="GO:0004636">
    <property type="term" value="F:phosphoribosyl-ATP diphosphatase activity"/>
    <property type="evidence" value="ECO:0007669"/>
    <property type="project" value="UniProtKB-UniRule"/>
</dbReference>
<dbReference type="UniPathway" id="UPA00031">
    <property type="reaction ID" value="UER00007"/>
</dbReference>
<comment type="similarity">
    <text evidence="7 15">In the N-terminal section; belongs to the PRA-CH family.</text>
</comment>
<evidence type="ECO:0000256" key="12">
    <source>
        <dbReference type="ARBA" id="ARBA00022840"/>
    </source>
</evidence>
<dbReference type="GO" id="GO:0005737">
    <property type="term" value="C:cytoplasm"/>
    <property type="evidence" value="ECO:0007669"/>
    <property type="project" value="UniProtKB-SubCell"/>
</dbReference>
<evidence type="ECO:0000256" key="11">
    <source>
        <dbReference type="ARBA" id="ARBA00022801"/>
    </source>
</evidence>
<comment type="catalytic activity">
    <reaction evidence="2 15">
        <text>1-(5-phospho-beta-D-ribosyl)-ATP + H2O = 1-(5-phospho-beta-D-ribosyl)-5'-AMP + diphosphate + H(+)</text>
        <dbReference type="Rhea" id="RHEA:22828"/>
        <dbReference type="ChEBI" id="CHEBI:15377"/>
        <dbReference type="ChEBI" id="CHEBI:15378"/>
        <dbReference type="ChEBI" id="CHEBI:33019"/>
        <dbReference type="ChEBI" id="CHEBI:59457"/>
        <dbReference type="ChEBI" id="CHEBI:73183"/>
        <dbReference type="EC" id="3.6.1.31"/>
    </reaction>
</comment>
<evidence type="ECO:0000256" key="14">
    <source>
        <dbReference type="ARBA" id="ARBA00023268"/>
    </source>
</evidence>
<feature type="region of interest" description="Phosphoribosyl-ATP pyrophosphohydrolase" evidence="15">
    <location>
        <begin position="107"/>
        <end position="210"/>
    </location>
</feature>
<proteinExistence type="inferred from homology"/>
<dbReference type="Pfam" id="PF01503">
    <property type="entry name" value="PRA-PH"/>
    <property type="match status" value="1"/>
</dbReference>
<keyword evidence="10 15" id="KW-0547">Nucleotide-binding</keyword>
<feature type="region of interest" description="Phosphoribosyl-AMP cyclohydrolase" evidence="15">
    <location>
        <begin position="1"/>
        <end position="106"/>
    </location>
</feature>
<sequence length="210" mass="24319">MTKLKPDFTKGLVPAILQHYKTGQVLMLGYMNEEAFNLTTQDQVCWFYSRSKDRLWKKGESSQHYQHVVDIKLDCDQDTLLIQVKPDGPTCHTGSISCFNHDRPFSIESLEETIQESVNSKNANSYTNYLLNEGIEKITKKYGEESFEVVIAAMKGDQHELKNEVADVLYHLFVLLHDRNVTIQEVLDVLKERHHKSGNFKGERQDINNW</sequence>
<evidence type="ECO:0000256" key="10">
    <source>
        <dbReference type="ARBA" id="ARBA00022741"/>
    </source>
</evidence>
<dbReference type="PANTHER" id="PTHR42945:SF9">
    <property type="entry name" value="HISTIDINE BIOSYNTHESIS BIFUNCTIONAL PROTEIN HISIE"/>
    <property type="match status" value="1"/>
</dbReference>
<evidence type="ECO:0000256" key="13">
    <source>
        <dbReference type="ARBA" id="ARBA00023102"/>
    </source>
</evidence>
<dbReference type="Gene3D" id="1.10.287.1080">
    <property type="entry name" value="MazG-like"/>
    <property type="match status" value="1"/>
</dbReference>
<dbReference type="AlphaFoldDB" id="A0A239YSP4"/>
<keyword evidence="14 15" id="KW-0511">Multifunctional enzyme</keyword>
<dbReference type="GO" id="GO:0005524">
    <property type="term" value="F:ATP binding"/>
    <property type="evidence" value="ECO:0007669"/>
    <property type="project" value="UniProtKB-KW"/>
</dbReference>
<evidence type="ECO:0000256" key="7">
    <source>
        <dbReference type="ARBA" id="ARBA00008299"/>
    </source>
</evidence>
<dbReference type="Proteomes" id="UP000242084">
    <property type="component" value="Chromosome 1"/>
</dbReference>
<dbReference type="InterPro" id="IPR023019">
    <property type="entry name" value="His_synth_HisIE"/>
</dbReference>
<dbReference type="Pfam" id="PF01502">
    <property type="entry name" value="PRA-CH"/>
    <property type="match status" value="1"/>
</dbReference>
<comment type="pathway">
    <text evidence="4 15">Amino-acid biosynthesis; L-histidine biosynthesis; L-histidine from 5-phospho-alpha-D-ribose 1-diphosphate: step 3/9.</text>
</comment>
<dbReference type="SUPFAM" id="SSF141734">
    <property type="entry name" value="HisI-like"/>
    <property type="match status" value="1"/>
</dbReference>
<dbReference type="GO" id="GO:0000105">
    <property type="term" value="P:L-histidine biosynthetic process"/>
    <property type="evidence" value="ECO:0007669"/>
    <property type="project" value="UniProtKB-UniRule"/>
</dbReference>